<dbReference type="InterPro" id="IPR000092">
    <property type="entry name" value="Polyprenyl_synt"/>
</dbReference>
<dbReference type="PANTHER" id="PTHR12001:SF86">
    <property type="entry name" value="GERANYLGERANYL DIPHOSPHATE SYNTHASE"/>
    <property type="match status" value="1"/>
</dbReference>
<sequence length="211" mass="23517">MRSSSPLPEDLHARHSLFLGRIEEELRKALEVPHASLAQHYGMMHYHMGWVDAELRTAEIEPGKRLRPLLCLETCAALAGDWEKALPAAAALELLHNFSLIHDDVEDHGTVRRGRRTIWRLWGVPQAVNVGDGMFSLAHLTLESLLASGVPSRLVLQALRIFSETCVALTEGQHLDMEMEDRLDVDLDLYLWMIRSKTAVLLGTSAALGAV</sequence>
<dbReference type="Pfam" id="PF00348">
    <property type="entry name" value="polyprenyl_synt"/>
    <property type="match status" value="1"/>
</dbReference>
<dbReference type="PROSITE" id="PS00723">
    <property type="entry name" value="POLYPRENYL_SYNTHASE_1"/>
    <property type="match status" value="1"/>
</dbReference>
<evidence type="ECO:0000256" key="1">
    <source>
        <dbReference type="ARBA" id="ARBA00022723"/>
    </source>
</evidence>
<dbReference type="AlphaFoldDB" id="X0YQC0"/>
<comment type="caution">
    <text evidence="3">The sequence shown here is derived from an EMBL/GenBank/DDBJ whole genome shotgun (WGS) entry which is preliminary data.</text>
</comment>
<dbReference type="InterPro" id="IPR033749">
    <property type="entry name" value="Polyprenyl_synt_CS"/>
</dbReference>
<evidence type="ECO:0000313" key="3">
    <source>
        <dbReference type="EMBL" id="GAG50638.1"/>
    </source>
</evidence>
<keyword evidence="1" id="KW-0479">Metal-binding</keyword>
<dbReference type="GO" id="GO:0008299">
    <property type="term" value="P:isoprenoid biosynthetic process"/>
    <property type="evidence" value="ECO:0007669"/>
    <property type="project" value="InterPro"/>
</dbReference>
<evidence type="ECO:0000256" key="2">
    <source>
        <dbReference type="ARBA" id="ARBA00022842"/>
    </source>
</evidence>
<organism evidence="3">
    <name type="scientific">marine sediment metagenome</name>
    <dbReference type="NCBI Taxonomy" id="412755"/>
    <lineage>
        <taxon>unclassified sequences</taxon>
        <taxon>metagenomes</taxon>
        <taxon>ecological metagenomes</taxon>
    </lineage>
</organism>
<dbReference type="GO" id="GO:0046872">
    <property type="term" value="F:metal ion binding"/>
    <property type="evidence" value="ECO:0007669"/>
    <property type="project" value="UniProtKB-KW"/>
</dbReference>
<dbReference type="Gene3D" id="1.10.600.10">
    <property type="entry name" value="Farnesyl Diphosphate Synthase"/>
    <property type="match status" value="1"/>
</dbReference>
<dbReference type="EMBL" id="BARS01052000">
    <property type="protein sequence ID" value="GAG50638.1"/>
    <property type="molecule type" value="Genomic_DNA"/>
</dbReference>
<gene>
    <name evidence="3" type="ORF">S01H1_77384</name>
</gene>
<name>X0YQC0_9ZZZZ</name>
<protein>
    <recommendedName>
        <fullName evidence="4">Polyprenyl synthetase family protein</fullName>
    </recommendedName>
</protein>
<dbReference type="InterPro" id="IPR008949">
    <property type="entry name" value="Isoprenoid_synthase_dom_sf"/>
</dbReference>
<reference evidence="3" key="1">
    <citation type="journal article" date="2014" name="Front. Microbiol.">
        <title>High frequency of phylogenetically diverse reductive dehalogenase-homologous genes in deep subseafloor sedimentary metagenomes.</title>
        <authorList>
            <person name="Kawai M."/>
            <person name="Futagami T."/>
            <person name="Toyoda A."/>
            <person name="Takaki Y."/>
            <person name="Nishi S."/>
            <person name="Hori S."/>
            <person name="Arai W."/>
            <person name="Tsubouchi T."/>
            <person name="Morono Y."/>
            <person name="Uchiyama I."/>
            <person name="Ito T."/>
            <person name="Fujiyama A."/>
            <person name="Inagaki F."/>
            <person name="Takami H."/>
        </authorList>
    </citation>
    <scope>NUCLEOTIDE SEQUENCE</scope>
    <source>
        <strain evidence="3">Expedition CK06-06</strain>
    </source>
</reference>
<dbReference type="PANTHER" id="PTHR12001">
    <property type="entry name" value="GERANYLGERANYL PYROPHOSPHATE SYNTHASE"/>
    <property type="match status" value="1"/>
</dbReference>
<proteinExistence type="predicted"/>
<keyword evidence="2" id="KW-0460">Magnesium</keyword>
<feature type="non-terminal residue" evidence="3">
    <location>
        <position position="211"/>
    </location>
</feature>
<dbReference type="SUPFAM" id="SSF48576">
    <property type="entry name" value="Terpenoid synthases"/>
    <property type="match status" value="1"/>
</dbReference>
<evidence type="ECO:0008006" key="4">
    <source>
        <dbReference type="Google" id="ProtNLM"/>
    </source>
</evidence>
<dbReference type="GO" id="GO:0004659">
    <property type="term" value="F:prenyltransferase activity"/>
    <property type="evidence" value="ECO:0007669"/>
    <property type="project" value="InterPro"/>
</dbReference>
<accession>X0YQC0</accession>